<comment type="caution">
    <text evidence="5">The sequence shown here is derived from an EMBL/GenBank/DDBJ whole genome shotgun (WGS) entry which is preliminary data.</text>
</comment>
<sequence>MDLQQHALVVPCPAQGHVTPLIKMAYNLASHGIKVTFANSEFIEAKILAAMSDEDKKQCPLRLVSYSDGLESHPEQRNGLGLIDCLKKVMPDNLEKLIKQINHSDNKEPITCVIADLAVGWTLEVASKMGLKKVAVWPAGPACLALPFHIPKLIETGVIDENGSPIGNELICLAEELPLWNSSELIWSSPANLTAQKFLFDCSLSVKQAAENASIVLCNTYYELDSFSCAMIPNILPIGPLPAIKNLNPSSGTFSSQDSTCLSWLDKQPSNSVIYVAFGSTTVFSQKQFNELALGLELSGQSFLWVVRSNIVNGSFPEYPNDFLERTTGRGKIVEWAPQEEILAHTSVSCFFSHCGWNSTMEGLSHGVPFLCWPYMWDQFYNKKYICDVWKIGLSLEYDEDGMISRHEIKTKIDNLFSGDGFKTNALKLMEDAKKSVNEGGSSYENFESLIKYLKA</sequence>
<dbReference type="GO" id="GO:0080043">
    <property type="term" value="F:quercetin 3-O-glucosyltransferase activity"/>
    <property type="evidence" value="ECO:0007669"/>
    <property type="project" value="TreeGrafter"/>
</dbReference>
<dbReference type="GO" id="GO:0008299">
    <property type="term" value="P:isoprenoid biosynthetic process"/>
    <property type="evidence" value="ECO:0007669"/>
    <property type="project" value="UniProtKB-KW"/>
</dbReference>
<accession>A0AAD8HC05</accession>
<name>A0AAD8HC05_9APIA</name>
<dbReference type="EMBL" id="JAUIZM010000009">
    <property type="protein sequence ID" value="KAK1363463.1"/>
    <property type="molecule type" value="Genomic_DNA"/>
</dbReference>
<reference evidence="5" key="2">
    <citation type="submission" date="2023-05" db="EMBL/GenBank/DDBJ databases">
        <authorList>
            <person name="Schelkunov M.I."/>
        </authorList>
    </citation>
    <scope>NUCLEOTIDE SEQUENCE</scope>
    <source>
        <strain evidence="5">Hsosn_3</strain>
        <tissue evidence="5">Leaf</tissue>
    </source>
</reference>
<organism evidence="5 6">
    <name type="scientific">Heracleum sosnowskyi</name>
    <dbReference type="NCBI Taxonomy" id="360622"/>
    <lineage>
        <taxon>Eukaryota</taxon>
        <taxon>Viridiplantae</taxon>
        <taxon>Streptophyta</taxon>
        <taxon>Embryophyta</taxon>
        <taxon>Tracheophyta</taxon>
        <taxon>Spermatophyta</taxon>
        <taxon>Magnoliopsida</taxon>
        <taxon>eudicotyledons</taxon>
        <taxon>Gunneridae</taxon>
        <taxon>Pentapetalae</taxon>
        <taxon>asterids</taxon>
        <taxon>campanulids</taxon>
        <taxon>Apiales</taxon>
        <taxon>Apiaceae</taxon>
        <taxon>Apioideae</taxon>
        <taxon>apioid superclade</taxon>
        <taxon>Tordylieae</taxon>
        <taxon>Tordyliinae</taxon>
        <taxon>Heracleum</taxon>
    </lineage>
</organism>
<keyword evidence="3" id="KW-0808">Transferase</keyword>
<proteinExistence type="inferred from homology"/>
<protein>
    <submittedName>
        <fullName evidence="5">UDP-glycosyltransferase 83A1</fullName>
    </submittedName>
</protein>
<evidence type="ECO:0000256" key="1">
    <source>
        <dbReference type="ARBA" id="ARBA00004721"/>
    </source>
</evidence>
<dbReference type="Pfam" id="PF00201">
    <property type="entry name" value="UDPGT"/>
    <property type="match status" value="1"/>
</dbReference>
<dbReference type="GO" id="GO:0080044">
    <property type="term" value="F:quercetin 7-O-glucosyltransferase activity"/>
    <property type="evidence" value="ECO:0007669"/>
    <property type="project" value="TreeGrafter"/>
</dbReference>
<dbReference type="InterPro" id="IPR002213">
    <property type="entry name" value="UDP_glucos_trans"/>
</dbReference>
<evidence type="ECO:0000313" key="6">
    <source>
        <dbReference type="Proteomes" id="UP001237642"/>
    </source>
</evidence>
<evidence type="ECO:0000256" key="4">
    <source>
        <dbReference type="ARBA" id="ARBA00023229"/>
    </source>
</evidence>
<comment type="similarity">
    <text evidence="2">Belongs to the UDP-glycosyltransferase family.</text>
</comment>
<comment type="pathway">
    <text evidence="1">Secondary metabolite biosynthesis; terpenoid biosynthesis.</text>
</comment>
<dbReference type="PANTHER" id="PTHR11926">
    <property type="entry name" value="GLUCOSYL/GLUCURONOSYL TRANSFERASES"/>
    <property type="match status" value="1"/>
</dbReference>
<keyword evidence="4" id="KW-0414">Isoprene biosynthesis</keyword>
<evidence type="ECO:0000256" key="2">
    <source>
        <dbReference type="ARBA" id="ARBA00009995"/>
    </source>
</evidence>
<keyword evidence="6" id="KW-1185">Reference proteome</keyword>
<dbReference type="FunFam" id="3.40.50.2000:FF:000108">
    <property type="entry name" value="UDP-glycosyltransferase 83A1"/>
    <property type="match status" value="1"/>
</dbReference>
<evidence type="ECO:0000313" key="5">
    <source>
        <dbReference type="EMBL" id="KAK1363463.1"/>
    </source>
</evidence>
<dbReference type="AlphaFoldDB" id="A0AAD8HC05"/>
<dbReference type="CDD" id="cd03784">
    <property type="entry name" value="GT1_Gtf-like"/>
    <property type="match status" value="1"/>
</dbReference>
<dbReference type="Gene3D" id="3.40.50.2000">
    <property type="entry name" value="Glycogen Phosphorylase B"/>
    <property type="match status" value="2"/>
</dbReference>
<reference evidence="5" key="1">
    <citation type="submission" date="2023-02" db="EMBL/GenBank/DDBJ databases">
        <title>Genome of toxic invasive species Heracleum sosnowskyi carries increased number of genes despite the absence of recent whole-genome duplications.</title>
        <authorList>
            <person name="Schelkunov M."/>
            <person name="Shtratnikova V."/>
            <person name="Makarenko M."/>
            <person name="Klepikova A."/>
            <person name="Omelchenko D."/>
            <person name="Novikova G."/>
            <person name="Obukhova E."/>
            <person name="Bogdanov V."/>
            <person name="Penin A."/>
            <person name="Logacheva M."/>
        </authorList>
    </citation>
    <scope>NUCLEOTIDE SEQUENCE</scope>
    <source>
        <strain evidence="5">Hsosn_3</strain>
        <tissue evidence="5">Leaf</tissue>
    </source>
</reference>
<dbReference type="Proteomes" id="UP001237642">
    <property type="component" value="Unassembled WGS sequence"/>
</dbReference>
<evidence type="ECO:0000256" key="3">
    <source>
        <dbReference type="ARBA" id="ARBA00022679"/>
    </source>
</evidence>
<gene>
    <name evidence="5" type="ORF">POM88_039024</name>
</gene>
<dbReference type="SUPFAM" id="SSF53756">
    <property type="entry name" value="UDP-Glycosyltransferase/glycogen phosphorylase"/>
    <property type="match status" value="1"/>
</dbReference>
<dbReference type="FunFam" id="3.40.50.2000:FF:000061">
    <property type="entry name" value="UDP-glycosyltransferase 83A1"/>
    <property type="match status" value="1"/>
</dbReference>
<dbReference type="PANTHER" id="PTHR11926:SF1412">
    <property type="entry name" value="UDP-GLYCOSYLTRANSFERASE 83A1-LIKE"/>
    <property type="match status" value="1"/>
</dbReference>